<proteinExistence type="predicted"/>
<keyword evidence="2" id="KW-1185">Reference proteome</keyword>
<dbReference type="AlphaFoldDB" id="A0A1M5NP20"/>
<sequence>MKNFCWEFFKKTGNIEAFMYITAFKNFYFESENTREKKDNYAYKYRWDSIKIDKI</sequence>
<evidence type="ECO:0008006" key="3">
    <source>
        <dbReference type="Google" id="ProtNLM"/>
    </source>
</evidence>
<dbReference type="OrthoDB" id="1650227at2"/>
<name>A0A1M5NP20_9FIRM</name>
<accession>A0A1M5NP20</accession>
<dbReference type="STRING" id="1123350.SAMN02744040_00145"/>
<organism evidence="1 2">
    <name type="scientific">Tepidibacter thalassicus DSM 15285</name>
    <dbReference type="NCBI Taxonomy" id="1123350"/>
    <lineage>
        <taxon>Bacteria</taxon>
        <taxon>Bacillati</taxon>
        <taxon>Bacillota</taxon>
        <taxon>Clostridia</taxon>
        <taxon>Peptostreptococcales</taxon>
        <taxon>Peptostreptococcaceae</taxon>
        <taxon>Tepidibacter</taxon>
    </lineage>
</organism>
<evidence type="ECO:0000313" key="2">
    <source>
        <dbReference type="Proteomes" id="UP000242520"/>
    </source>
</evidence>
<evidence type="ECO:0000313" key="1">
    <source>
        <dbReference type="EMBL" id="SHG91301.1"/>
    </source>
</evidence>
<reference evidence="2" key="1">
    <citation type="submission" date="2016-11" db="EMBL/GenBank/DDBJ databases">
        <authorList>
            <person name="Varghese N."/>
            <person name="Submissions S."/>
        </authorList>
    </citation>
    <scope>NUCLEOTIDE SEQUENCE [LARGE SCALE GENOMIC DNA]</scope>
    <source>
        <strain evidence="2">DSM 15285</strain>
    </source>
</reference>
<dbReference type="RefSeq" id="WP_143145340.1">
    <property type="nucleotide sequence ID" value="NZ_FQXH01000005.1"/>
</dbReference>
<dbReference type="Proteomes" id="UP000242520">
    <property type="component" value="Unassembled WGS sequence"/>
</dbReference>
<dbReference type="EMBL" id="FQXH01000005">
    <property type="protein sequence ID" value="SHG91301.1"/>
    <property type="molecule type" value="Genomic_DNA"/>
</dbReference>
<protein>
    <recommendedName>
        <fullName evidence="3">YqzL-like protein</fullName>
    </recommendedName>
</protein>
<gene>
    <name evidence="1" type="ORF">SAMN02744040_00145</name>
</gene>